<gene>
    <name evidence="2" type="ORF">NCTC7582_05272</name>
</gene>
<organism evidence="2 3">
    <name type="scientific">Lysinibacillus capsici</name>
    <dbReference type="NCBI Taxonomy" id="2115968"/>
    <lineage>
        <taxon>Bacteria</taxon>
        <taxon>Bacillati</taxon>
        <taxon>Bacillota</taxon>
        <taxon>Bacilli</taxon>
        <taxon>Bacillales</taxon>
        <taxon>Bacillaceae</taxon>
        <taxon>Lysinibacillus</taxon>
    </lineage>
</organism>
<evidence type="ECO:0000256" key="1">
    <source>
        <dbReference type="SAM" id="Coils"/>
    </source>
</evidence>
<dbReference type="RefSeq" id="WP_267896594.1">
    <property type="nucleotide sequence ID" value="NZ_UAQE01000011.1"/>
</dbReference>
<evidence type="ECO:0000313" key="2">
    <source>
        <dbReference type="EMBL" id="SPU40728.1"/>
    </source>
</evidence>
<dbReference type="Proteomes" id="UP000251431">
    <property type="component" value="Unassembled WGS sequence"/>
</dbReference>
<proteinExistence type="predicted"/>
<reference evidence="2 3" key="1">
    <citation type="submission" date="2018-06" db="EMBL/GenBank/DDBJ databases">
        <authorList>
            <consortium name="Pathogen Informatics"/>
            <person name="Doyle S."/>
        </authorList>
    </citation>
    <scope>NUCLEOTIDE SEQUENCE [LARGE SCALE GENOMIC DNA]</scope>
    <source>
        <strain evidence="2 3">NCTC7582</strain>
    </source>
</reference>
<keyword evidence="1" id="KW-0175">Coiled coil</keyword>
<sequence length="44" mass="5368">MQDLIEQLKGAIEQMERHQRDYEELQLSKEECEYILQLITKENT</sequence>
<dbReference type="AlphaFoldDB" id="A0A2X1A6C8"/>
<name>A0A2X1A6C8_9BACI</name>
<dbReference type="EMBL" id="UAQE01000011">
    <property type="protein sequence ID" value="SPU40728.1"/>
    <property type="molecule type" value="Genomic_DNA"/>
</dbReference>
<protein>
    <submittedName>
        <fullName evidence="2">Uncharacterized protein</fullName>
    </submittedName>
</protein>
<accession>A0A2X1A6C8</accession>
<feature type="coiled-coil region" evidence="1">
    <location>
        <begin position="1"/>
        <end position="28"/>
    </location>
</feature>
<evidence type="ECO:0000313" key="3">
    <source>
        <dbReference type="Proteomes" id="UP000251431"/>
    </source>
</evidence>